<accession>A0ABU9XM49</accession>
<dbReference type="RefSeq" id="WP_345862279.1">
    <property type="nucleotide sequence ID" value="NZ_JBDIMF010000001.1"/>
</dbReference>
<keyword evidence="1" id="KW-0732">Signal</keyword>
<proteinExistence type="predicted"/>
<reference evidence="2 3" key="1">
    <citation type="submission" date="2024-05" db="EMBL/GenBank/DDBJ databases">
        <authorList>
            <person name="Liu Q."/>
            <person name="Xin Y.-H."/>
        </authorList>
    </citation>
    <scope>NUCLEOTIDE SEQUENCE [LARGE SCALE GENOMIC DNA]</scope>
    <source>
        <strain evidence="2 3">CGMCC 1.15349</strain>
    </source>
</reference>
<dbReference type="EMBL" id="JBDIMF010000001">
    <property type="protein sequence ID" value="MEN2784897.1"/>
    <property type="molecule type" value="Genomic_DNA"/>
</dbReference>
<protein>
    <submittedName>
        <fullName evidence="2">Uncharacterized protein</fullName>
    </submittedName>
</protein>
<feature type="signal peptide" evidence="1">
    <location>
        <begin position="1"/>
        <end position="23"/>
    </location>
</feature>
<evidence type="ECO:0000313" key="2">
    <source>
        <dbReference type="EMBL" id="MEN2784897.1"/>
    </source>
</evidence>
<dbReference type="Proteomes" id="UP001404104">
    <property type="component" value="Unassembled WGS sequence"/>
</dbReference>
<feature type="chain" id="PRO_5046120734" evidence="1">
    <location>
        <begin position="24"/>
        <end position="176"/>
    </location>
</feature>
<evidence type="ECO:0000313" key="3">
    <source>
        <dbReference type="Proteomes" id="UP001404104"/>
    </source>
</evidence>
<keyword evidence="3" id="KW-1185">Reference proteome</keyword>
<gene>
    <name evidence="2" type="ORF">ABC969_00480</name>
</gene>
<sequence length="176" mass="18042">MRGKTITTGLALWLSLAASTAQAAAPCITQPEAESLVITLLPDLIEAAGQSCAASLPPEATLRMGLAPTIARYRAAAPAVLPQVTSAIAKLVGSNMAGIDPALLRPLISTVVAPLLATEIEAADCPQIDRAVTLLAPLPARSVAGIAVLLFTLGTDGRKKQPPFKICPLSPAQPRP</sequence>
<name>A0ABU9XM49_9SPHN</name>
<comment type="caution">
    <text evidence="2">The sequence shown here is derived from an EMBL/GenBank/DDBJ whole genome shotgun (WGS) entry which is preliminary data.</text>
</comment>
<organism evidence="2 3">
    <name type="scientific">Sphingomonas qilianensis</name>
    <dbReference type="NCBI Taxonomy" id="1736690"/>
    <lineage>
        <taxon>Bacteria</taxon>
        <taxon>Pseudomonadati</taxon>
        <taxon>Pseudomonadota</taxon>
        <taxon>Alphaproteobacteria</taxon>
        <taxon>Sphingomonadales</taxon>
        <taxon>Sphingomonadaceae</taxon>
        <taxon>Sphingomonas</taxon>
    </lineage>
</organism>
<evidence type="ECO:0000256" key="1">
    <source>
        <dbReference type="SAM" id="SignalP"/>
    </source>
</evidence>